<reference evidence="2" key="1">
    <citation type="journal article" date="2023" name="G3 (Bethesda)">
        <title>Genome assembly and association tests identify interacting loci associated with vigor, precocity, and sex in interspecific pistachio rootstocks.</title>
        <authorList>
            <person name="Palmer W."/>
            <person name="Jacygrad E."/>
            <person name="Sagayaradj S."/>
            <person name="Cavanaugh K."/>
            <person name="Han R."/>
            <person name="Bertier L."/>
            <person name="Beede B."/>
            <person name="Kafkas S."/>
            <person name="Golino D."/>
            <person name="Preece J."/>
            <person name="Michelmore R."/>
        </authorList>
    </citation>
    <scope>NUCLEOTIDE SEQUENCE [LARGE SCALE GENOMIC DNA]</scope>
</reference>
<proteinExistence type="predicted"/>
<organism evidence="1 2">
    <name type="scientific">Pistacia integerrima</name>
    <dbReference type="NCBI Taxonomy" id="434235"/>
    <lineage>
        <taxon>Eukaryota</taxon>
        <taxon>Viridiplantae</taxon>
        <taxon>Streptophyta</taxon>
        <taxon>Embryophyta</taxon>
        <taxon>Tracheophyta</taxon>
        <taxon>Spermatophyta</taxon>
        <taxon>Magnoliopsida</taxon>
        <taxon>eudicotyledons</taxon>
        <taxon>Gunneridae</taxon>
        <taxon>Pentapetalae</taxon>
        <taxon>rosids</taxon>
        <taxon>malvids</taxon>
        <taxon>Sapindales</taxon>
        <taxon>Anacardiaceae</taxon>
        <taxon>Pistacia</taxon>
    </lineage>
</organism>
<evidence type="ECO:0000313" key="1">
    <source>
        <dbReference type="EMBL" id="KAJ0041208.1"/>
    </source>
</evidence>
<dbReference type="Proteomes" id="UP001163603">
    <property type="component" value="Chromosome 5"/>
</dbReference>
<comment type="caution">
    <text evidence="1">The sequence shown here is derived from an EMBL/GenBank/DDBJ whole genome shotgun (WGS) entry which is preliminary data.</text>
</comment>
<evidence type="ECO:0000313" key="2">
    <source>
        <dbReference type="Proteomes" id="UP001163603"/>
    </source>
</evidence>
<dbReference type="EMBL" id="CM047740">
    <property type="protein sequence ID" value="KAJ0041208.1"/>
    <property type="molecule type" value="Genomic_DNA"/>
</dbReference>
<gene>
    <name evidence="1" type="ORF">Pint_28219</name>
</gene>
<protein>
    <submittedName>
        <fullName evidence="1">Uncharacterized protein</fullName>
    </submittedName>
</protein>
<name>A0ACC0YUM2_9ROSI</name>
<sequence>MDDDEWVPDKEEEGGAVAVVEEGKPKEVTKIDNLKKALVDSFYGTNRGLTETSKTSRNC</sequence>
<keyword evidence="2" id="KW-1185">Reference proteome</keyword>
<accession>A0ACC0YUM2</accession>